<dbReference type="InterPro" id="IPR037108">
    <property type="entry name" value="TM1727-like_C_sf"/>
</dbReference>
<protein>
    <submittedName>
        <fullName evidence="4">NAD-dependent glycerol-3-phosphate dehydrogenase domain protein</fullName>
        <ecNumber evidence="4">1.1.1.-</ecNumber>
    </submittedName>
</protein>
<evidence type="ECO:0000259" key="3">
    <source>
        <dbReference type="Pfam" id="PF10728"/>
    </source>
</evidence>
<dbReference type="SUPFAM" id="SSF48179">
    <property type="entry name" value="6-phosphogluconate dehydrogenase C-terminal domain-like"/>
    <property type="match status" value="1"/>
</dbReference>
<dbReference type="Pfam" id="PF10728">
    <property type="entry name" value="DUF2520"/>
    <property type="match status" value="1"/>
</dbReference>
<evidence type="ECO:0000259" key="2">
    <source>
        <dbReference type="Pfam" id="PF03807"/>
    </source>
</evidence>
<dbReference type="PANTHER" id="PTHR40459:SF1">
    <property type="entry name" value="CONSERVED HYPOTHETICAL ALANINE AND LEUCINE RICH PROTEIN"/>
    <property type="match status" value="1"/>
</dbReference>
<comment type="caution">
    <text evidence="4">The sequence shown here is derived from an EMBL/GenBank/DDBJ whole genome shotgun (WGS) entry which is preliminary data.</text>
</comment>
<evidence type="ECO:0000313" key="4">
    <source>
        <dbReference type="EMBL" id="EET82593.1"/>
    </source>
</evidence>
<dbReference type="PANTHER" id="PTHR40459">
    <property type="entry name" value="CONSERVED HYPOTHETICAL ALANINE AND LEUCINE RICH PROTEIN"/>
    <property type="match status" value="1"/>
</dbReference>
<dbReference type="EMBL" id="ACVR01000032">
    <property type="protein sequence ID" value="EET82593.1"/>
    <property type="molecule type" value="Genomic_DNA"/>
</dbReference>
<keyword evidence="5" id="KW-1185">Reference proteome</keyword>
<evidence type="ECO:0000313" key="5">
    <source>
        <dbReference type="Proteomes" id="UP000018419"/>
    </source>
</evidence>
<organism evidence="4 5">
    <name type="scientific">Acinetobacter radioresistens SK82</name>
    <dbReference type="NCBI Taxonomy" id="596318"/>
    <lineage>
        <taxon>Bacteria</taxon>
        <taxon>Pseudomonadati</taxon>
        <taxon>Pseudomonadota</taxon>
        <taxon>Gammaproteobacteria</taxon>
        <taxon>Moraxellales</taxon>
        <taxon>Moraxellaceae</taxon>
        <taxon>Acinetobacter</taxon>
    </lineage>
</organism>
<dbReference type="SUPFAM" id="SSF51735">
    <property type="entry name" value="NAD(P)-binding Rossmann-fold domains"/>
    <property type="match status" value="1"/>
</dbReference>
<dbReference type="Pfam" id="PF03807">
    <property type="entry name" value="F420_oxidored"/>
    <property type="match status" value="1"/>
</dbReference>
<dbReference type="EC" id="1.1.1.-" evidence="4"/>
<evidence type="ECO:0000256" key="1">
    <source>
        <dbReference type="ARBA" id="ARBA00023002"/>
    </source>
</evidence>
<dbReference type="InterPro" id="IPR008927">
    <property type="entry name" value="6-PGluconate_DH-like_C_sf"/>
</dbReference>
<feature type="domain" description="DUF2520" evidence="3">
    <location>
        <begin position="153"/>
        <end position="280"/>
    </location>
</feature>
<gene>
    <name evidence="4" type="ORF">ACIRA0001_2643</name>
</gene>
<proteinExistence type="predicted"/>
<dbReference type="InterPro" id="IPR028939">
    <property type="entry name" value="P5C_Rdtase_cat_N"/>
</dbReference>
<dbReference type="Gene3D" id="1.10.1040.20">
    <property type="entry name" value="ProC-like, C-terminal domain"/>
    <property type="match status" value="1"/>
</dbReference>
<dbReference type="InterPro" id="IPR018931">
    <property type="entry name" value="DUF2520"/>
</dbReference>
<dbReference type="InterPro" id="IPR036291">
    <property type="entry name" value="NAD(P)-bd_dom_sf"/>
</dbReference>
<feature type="domain" description="Pyrroline-5-carboxylate reductase catalytic N-terminal" evidence="2">
    <location>
        <begin position="30"/>
        <end position="117"/>
    </location>
</feature>
<dbReference type="GO" id="GO:0016491">
    <property type="term" value="F:oxidoreductase activity"/>
    <property type="evidence" value="ECO:0007669"/>
    <property type="project" value="UniProtKB-KW"/>
</dbReference>
<keyword evidence="1 4" id="KW-0560">Oxidoreductase</keyword>
<sequence>MTVEKKKGGLIRSFFIGMLEHYFHYQSFMRISFIGSGKVATHLARGLAKQHQIVQVFSRNLVHARQLAEQFNAEPIDHYHDINSQIDLIIIAVSDQAITETIVQLAPYLSSSLVVHTSGSTALNILSQHYSHAGVLYPLQTFSFEREIDWQATPIFIEATEAKNLEILKYLANSLSQRIYNYSSAQRLSLHLAAVFACNFTNYCYDLAKQIVDQQQVDFSLLYPLISETAQKALQHDPHLMQTGPAVRGDQNILNMHMQLLNHAEREDLREIYQLMSQSILKSHQCIK</sequence>
<reference evidence="4 5" key="1">
    <citation type="submission" date="2009-07" db="EMBL/GenBank/DDBJ databases">
        <authorList>
            <person name="Madupu R."/>
            <person name="Durkin A.S."/>
            <person name="Torralba M."/>
            <person name="Methe B."/>
            <person name="Sutton G.G."/>
            <person name="Strausberg R.L."/>
            <person name="Nelson K.E."/>
        </authorList>
    </citation>
    <scope>NUCLEOTIDE SEQUENCE [LARGE SCALE GENOMIC DNA]</scope>
    <source>
        <strain evidence="4 5">SK82</strain>
    </source>
</reference>
<accession>A0ABP2GMS6</accession>
<dbReference type="Proteomes" id="UP000018419">
    <property type="component" value="Unassembled WGS sequence"/>
</dbReference>
<name>A0ABP2GMS6_ACIRA</name>
<dbReference type="Gene3D" id="3.40.50.720">
    <property type="entry name" value="NAD(P)-binding Rossmann-like Domain"/>
    <property type="match status" value="1"/>
</dbReference>